<evidence type="ECO:0000313" key="3">
    <source>
        <dbReference type="Proteomes" id="UP000094147"/>
    </source>
</evidence>
<dbReference type="Proteomes" id="UP000094147">
    <property type="component" value="Chromosome"/>
</dbReference>
<accession>A0A1B3BA14</accession>
<evidence type="ECO:0000313" key="2">
    <source>
        <dbReference type="EMBL" id="AOE49652.1"/>
    </source>
</evidence>
<protein>
    <submittedName>
        <fullName evidence="2">Uncharacterized protein</fullName>
    </submittedName>
</protein>
<dbReference type="RefSeq" id="WP_068990444.1">
    <property type="nucleotide sequence ID" value="NZ_CP012418.1"/>
</dbReference>
<proteinExistence type="predicted"/>
<name>A0A1B3BA14_9GAMM</name>
<keyword evidence="1" id="KW-1133">Transmembrane helix</keyword>
<evidence type="ECO:0000256" key="1">
    <source>
        <dbReference type="SAM" id="Phobius"/>
    </source>
</evidence>
<keyword evidence="1" id="KW-0812">Transmembrane</keyword>
<keyword evidence="3" id="KW-1185">Reference proteome</keyword>
<feature type="transmembrane region" description="Helical" evidence="1">
    <location>
        <begin position="15"/>
        <end position="33"/>
    </location>
</feature>
<organism evidence="2 3">
    <name type="scientific">Kangiella sediminilitoris</name>
    <dbReference type="NCBI Taxonomy" id="1144748"/>
    <lineage>
        <taxon>Bacteria</taxon>
        <taxon>Pseudomonadati</taxon>
        <taxon>Pseudomonadota</taxon>
        <taxon>Gammaproteobacteria</taxon>
        <taxon>Kangiellales</taxon>
        <taxon>Kangiellaceae</taxon>
        <taxon>Kangiella</taxon>
    </lineage>
</organism>
<sequence>MSRHKTFTQQLKNNSLAIIGLVIAVIALTYNTWRSSTSELNRNFRNAAFELILQLGELQSITNDLHFNAPDVKSQEWQRHYDKSLIEGWGNIALIEDLSALLPENFAEQATTLKSAWSFHHSKLGNRDTRSEEEISSQIKKLRELTREFIKELD</sequence>
<dbReference type="EMBL" id="CP012418">
    <property type="protein sequence ID" value="AOE49652.1"/>
    <property type="molecule type" value="Genomic_DNA"/>
</dbReference>
<dbReference type="KEGG" id="ksd:KS2013_930"/>
<gene>
    <name evidence="2" type="ORF">KS2013_930</name>
</gene>
<keyword evidence="1" id="KW-0472">Membrane</keyword>
<reference evidence="3" key="1">
    <citation type="submission" date="2015-08" db="EMBL/GenBank/DDBJ databases">
        <authorList>
            <person name="Kim K.M."/>
        </authorList>
    </citation>
    <scope>NUCLEOTIDE SEQUENCE [LARGE SCALE GENOMIC DNA]</scope>
    <source>
        <strain evidence="3">KCTC 23892</strain>
    </source>
</reference>
<dbReference type="OrthoDB" id="6266000at2"/>
<dbReference type="AlphaFoldDB" id="A0A1B3BA14"/>